<evidence type="ECO:0000256" key="5">
    <source>
        <dbReference type="ARBA" id="ARBA00022989"/>
    </source>
</evidence>
<gene>
    <name evidence="8" type="ordered locus">Hbal_2394</name>
</gene>
<evidence type="ECO:0000256" key="4">
    <source>
        <dbReference type="ARBA" id="ARBA00022692"/>
    </source>
</evidence>
<keyword evidence="6" id="KW-0472">Membrane</keyword>
<evidence type="ECO:0000256" key="1">
    <source>
        <dbReference type="ARBA" id="ARBA00004162"/>
    </source>
</evidence>
<dbReference type="RefSeq" id="WP_015828224.1">
    <property type="nucleotide sequence ID" value="NC_012982.1"/>
</dbReference>
<comment type="similarity">
    <text evidence="2 7">Belongs to the ExbD/TolR family.</text>
</comment>
<evidence type="ECO:0000256" key="6">
    <source>
        <dbReference type="ARBA" id="ARBA00023136"/>
    </source>
</evidence>
<keyword evidence="5" id="KW-1133">Transmembrane helix</keyword>
<dbReference type="eggNOG" id="COG0848">
    <property type="taxonomic scope" value="Bacteria"/>
</dbReference>
<dbReference type="OrthoDB" id="9798629at2"/>
<accession>C6XND0</accession>
<keyword evidence="4 7" id="KW-0812">Transmembrane</keyword>
<reference evidence="9" key="1">
    <citation type="journal article" date="2011" name="J. Bacteriol.">
        <title>Genome sequences of eight morphologically diverse alphaproteobacteria.</title>
        <authorList>
            <consortium name="US DOE Joint Genome Institute"/>
            <person name="Brown P.J."/>
            <person name="Kysela D.T."/>
            <person name="Buechlein A."/>
            <person name="Hemmerich C."/>
            <person name="Brun Y.V."/>
        </authorList>
    </citation>
    <scope>NUCLEOTIDE SEQUENCE [LARGE SCALE GENOMIC DNA]</scope>
    <source>
        <strain evidence="9">ATCC 49814 / DSM 5838 / IFAM 1418</strain>
    </source>
</reference>
<comment type="subcellular location">
    <subcellularLocation>
        <location evidence="1">Cell membrane</location>
        <topology evidence="1">Single-pass membrane protein</topology>
    </subcellularLocation>
    <subcellularLocation>
        <location evidence="7">Cell membrane</location>
        <topology evidence="7">Single-pass type II membrane protein</topology>
    </subcellularLocation>
</comment>
<dbReference type="Proteomes" id="UP000002745">
    <property type="component" value="Chromosome"/>
</dbReference>
<keyword evidence="7" id="KW-0813">Transport</keyword>
<evidence type="ECO:0000256" key="7">
    <source>
        <dbReference type="RuleBase" id="RU003879"/>
    </source>
</evidence>
<evidence type="ECO:0000256" key="2">
    <source>
        <dbReference type="ARBA" id="ARBA00005811"/>
    </source>
</evidence>
<dbReference type="PANTHER" id="PTHR30558:SF7">
    <property type="entry name" value="TOL-PAL SYSTEM PROTEIN TOLR"/>
    <property type="match status" value="1"/>
</dbReference>
<keyword evidence="9" id="KW-1185">Reference proteome</keyword>
<dbReference type="GO" id="GO:0022857">
    <property type="term" value="F:transmembrane transporter activity"/>
    <property type="evidence" value="ECO:0007669"/>
    <property type="project" value="InterPro"/>
</dbReference>
<dbReference type="KEGG" id="hba:Hbal_2394"/>
<keyword evidence="3" id="KW-1003">Cell membrane</keyword>
<dbReference type="InterPro" id="IPR003400">
    <property type="entry name" value="ExbD"/>
</dbReference>
<protein>
    <submittedName>
        <fullName evidence="8">Biopolymer transport protein ExbD/TolR</fullName>
    </submittedName>
</protein>
<keyword evidence="7" id="KW-0653">Protein transport</keyword>
<name>C6XND0_HIRBI</name>
<dbReference type="GO" id="GO:0005886">
    <property type="term" value="C:plasma membrane"/>
    <property type="evidence" value="ECO:0007669"/>
    <property type="project" value="UniProtKB-SubCell"/>
</dbReference>
<sequence>MAMMSPSSGGGRGRRRSQNADINVTPMVDVMLVLLVIFMVTAPMVVTGEPVNLAKTSSKPLPPSENQSLALTVNASGDLFIGSNTEPVEPAQLGAQLIAIAQNGYEDRVLVRGDKAADYGQVLTALSLVRDAGFTNVGLVTDPTGNRKAKGN</sequence>
<dbReference type="PANTHER" id="PTHR30558">
    <property type="entry name" value="EXBD MEMBRANE COMPONENT OF PMF-DRIVEN MACROMOLECULE IMPORT SYSTEM"/>
    <property type="match status" value="1"/>
</dbReference>
<organism evidence="8 9">
    <name type="scientific">Hirschia baltica (strain ATCC 49814 / DSM 5838 / IFAM 1418)</name>
    <dbReference type="NCBI Taxonomy" id="582402"/>
    <lineage>
        <taxon>Bacteria</taxon>
        <taxon>Pseudomonadati</taxon>
        <taxon>Pseudomonadota</taxon>
        <taxon>Alphaproteobacteria</taxon>
        <taxon>Hyphomonadales</taxon>
        <taxon>Hyphomonadaceae</taxon>
        <taxon>Hirschia</taxon>
    </lineage>
</organism>
<evidence type="ECO:0000313" key="9">
    <source>
        <dbReference type="Proteomes" id="UP000002745"/>
    </source>
</evidence>
<evidence type="ECO:0000313" key="8">
    <source>
        <dbReference type="EMBL" id="ACT60074.1"/>
    </source>
</evidence>
<dbReference type="AlphaFoldDB" id="C6XND0"/>
<dbReference type="Gene3D" id="3.30.420.270">
    <property type="match status" value="1"/>
</dbReference>
<dbReference type="EMBL" id="CP001678">
    <property type="protein sequence ID" value="ACT60074.1"/>
    <property type="molecule type" value="Genomic_DNA"/>
</dbReference>
<dbReference type="Pfam" id="PF02472">
    <property type="entry name" value="ExbD"/>
    <property type="match status" value="1"/>
</dbReference>
<dbReference type="STRING" id="582402.Hbal_2394"/>
<evidence type="ECO:0000256" key="3">
    <source>
        <dbReference type="ARBA" id="ARBA00022475"/>
    </source>
</evidence>
<proteinExistence type="inferred from homology"/>
<dbReference type="GO" id="GO:0015031">
    <property type="term" value="P:protein transport"/>
    <property type="evidence" value="ECO:0007669"/>
    <property type="project" value="UniProtKB-KW"/>
</dbReference>
<dbReference type="HOGENOM" id="CLU_085305_1_3_5"/>